<sequence length="53" mass="5635">MASLIVFLLIVWAVLSVVGFAFKGLMWLAIIGIVLFVGTAVIGWVRRKAGSGS</sequence>
<dbReference type="Proteomes" id="UP000315389">
    <property type="component" value="Unassembled WGS sequence"/>
</dbReference>
<reference evidence="2 3" key="1">
    <citation type="submission" date="2019-06" db="EMBL/GenBank/DDBJ databases">
        <title>Sequencing the genomes of 1000 actinobacteria strains.</title>
        <authorList>
            <person name="Klenk H.-P."/>
        </authorList>
    </citation>
    <scope>NUCLEOTIDE SEQUENCE [LARGE SCALE GENOMIC DNA]</scope>
    <source>
        <strain evidence="2 3">DSM 4813</strain>
    </source>
</reference>
<dbReference type="EMBL" id="VFOS01000001">
    <property type="protein sequence ID" value="TQL63745.1"/>
    <property type="molecule type" value="Genomic_DNA"/>
</dbReference>
<evidence type="ECO:0000313" key="3">
    <source>
        <dbReference type="Proteomes" id="UP000315389"/>
    </source>
</evidence>
<evidence type="ECO:0000256" key="1">
    <source>
        <dbReference type="SAM" id="Phobius"/>
    </source>
</evidence>
<comment type="caution">
    <text evidence="2">The sequence shown here is derived from an EMBL/GenBank/DDBJ whole genome shotgun (WGS) entry which is preliminary data.</text>
</comment>
<keyword evidence="1" id="KW-0812">Transmembrane</keyword>
<keyword evidence="1" id="KW-1133">Transmembrane helix</keyword>
<accession>A0A542ZTS2</accession>
<dbReference type="RefSeq" id="WP_170222532.1">
    <property type="nucleotide sequence ID" value="NZ_BAAASV010000002.1"/>
</dbReference>
<protein>
    <recommendedName>
        <fullName evidence="4">LPXTG-motif cell wall-anchored protein</fullName>
    </recommendedName>
</protein>
<proteinExistence type="predicted"/>
<gene>
    <name evidence="2" type="ORF">FB461_0218</name>
</gene>
<dbReference type="AlphaFoldDB" id="A0A542ZTS2"/>
<evidence type="ECO:0008006" key="4">
    <source>
        <dbReference type="Google" id="ProtNLM"/>
    </source>
</evidence>
<keyword evidence="1" id="KW-0472">Membrane</keyword>
<name>A0A542ZTS2_RARFA</name>
<organism evidence="2 3">
    <name type="scientific">Rarobacter faecitabidus</name>
    <dbReference type="NCBI Taxonomy" id="13243"/>
    <lineage>
        <taxon>Bacteria</taxon>
        <taxon>Bacillati</taxon>
        <taxon>Actinomycetota</taxon>
        <taxon>Actinomycetes</taxon>
        <taxon>Micrococcales</taxon>
        <taxon>Rarobacteraceae</taxon>
        <taxon>Rarobacter</taxon>
    </lineage>
</organism>
<keyword evidence="3" id="KW-1185">Reference proteome</keyword>
<evidence type="ECO:0000313" key="2">
    <source>
        <dbReference type="EMBL" id="TQL63745.1"/>
    </source>
</evidence>
<feature type="transmembrane region" description="Helical" evidence="1">
    <location>
        <begin position="26"/>
        <end position="45"/>
    </location>
</feature>